<keyword evidence="1" id="KW-0805">Transcription regulation</keyword>
<keyword evidence="4" id="KW-1133">Transmembrane helix</keyword>
<dbReference type="Gene3D" id="1.10.10.60">
    <property type="entry name" value="Homeodomain-like"/>
    <property type="match status" value="2"/>
</dbReference>
<dbReference type="RefSeq" id="WP_161835990.1">
    <property type="nucleotide sequence ID" value="NZ_CP048000.1"/>
</dbReference>
<dbReference type="KEGG" id="anr:Ana3638_00250"/>
<dbReference type="GO" id="GO:0003700">
    <property type="term" value="F:DNA-binding transcription factor activity"/>
    <property type="evidence" value="ECO:0007669"/>
    <property type="project" value="InterPro"/>
</dbReference>
<evidence type="ECO:0000259" key="5">
    <source>
        <dbReference type="PROSITE" id="PS01124"/>
    </source>
</evidence>
<dbReference type="EMBL" id="CP048000">
    <property type="protein sequence ID" value="QHQ59421.1"/>
    <property type="molecule type" value="Genomic_DNA"/>
</dbReference>
<dbReference type="PANTHER" id="PTHR43280">
    <property type="entry name" value="ARAC-FAMILY TRANSCRIPTIONAL REGULATOR"/>
    <property type="match status" value="1"/>
</dbReference>
<dbReference type="SUPFAM" id="SSF46689">
    <property type="entry name" value="Homeodomain-like"/>
    <property type="match status" value="1"/>
</dbReference>
<accession>A0A6P1THB5</accession>
<keyword evidence="4" id="KW-0812">Transmembrane</keyword>
<dbReference type="PROSITE" id="PS00041">
    <property type="entry name" value="HTH_ARAC_FAMILY_1"/>
    <property type="match status" value="1"/>
</dbReference>
<keyword evidence="4" id="KW-0472">Membrane</keyword>
<dbReference type="PANTHER" id="PTHR43280:SF2">
    <property type="entry name" value="HTH-TYPE TRANSCRIPTIONAL REGULATOR EXSA"/>
    <property type="match status" value="1"/>
</dbReference>
<organism evidence="6 7">
    <name type="scientific">Anaerocolumna sedimenticola</name>
    <dbReference type="NCBI Taxonomy" id="2696063"/>
    <lineage>
        <taxon>Bacteria</taxon>
        <taxon>Bacillati</taxon>
        <taxon>Bacillota</taxon>
        <taxon>Clostridia</taxon>
        <taxon>Lachnospirales</taxon>
        <taxon>Lachnospiraceae</taxon>
        <taxon>Anaerocolumna</taxon>
    </lineage>
</organism>
<feature type="transmembrane region" description="Helical" evidence="4">
    <location>
        <begin position="305"/>
        <end position="330"/>
    </location>
</feature>
<dbReference type="InterPro" id="IPR009057">
    <property type="entry name" value="Homeodomain-like_sf"/>
</dbReference>
<protein>
    <submittedName>
        <fullName evidence="6">Helix-turn-helix domain-containing protein</fullName>
    </submittedName>
</protein>
<dbReference type="GO" id="GO:0043565">
    <property type="term" value="F:sequence-specific DNA binding"/>
    <property type="evidence" value="ECO:0007669"/>
    <property type="project" value="InterPro"/>
</dbReference>
<gene>
    <name evidence="6" type="ORF">Ana3638_00250</name>
</gene>
<sequence length="735" mass="84939">MGIKMKGKRNRNMVKKILDSLTYEKKMFVKLLMLVTIPLIIMGIVSCNIYIRSESGKRNLVLSAYSDEIVREYEDILSTLKEYYIDATNGDTFKWLVRQNEIPYSQYSNMKQVQRLLKGNYFMEKYISNYEFINVTSGWVFNDYGLFSYEETENREEADDFLNEQKKTQRSVYWLNREDKSTPKAGNIRLSSSVDTSGLLFVLKKENGANGISWIILIQIDERVLRTMADSYDKLGYDVTIFGNDKVLLETNREMTENYLSERVKSSGTYRFDSGKKYNINIRKQDTAGLTFVVGYDTSKVKKDAWSFVLASFVVIAVFAFLLVIIRLTAMALSKPLLMLQKFVDDQNTQIKELFVSNLLKGELNAERIESNYKKYGITPYPAYRMIAMACKRGDNELKEKYGLIFNGLSEELKSRIFITPVYYEDKLIFLVGAENNMEADNKTVTLYKEIKDYMEDCFALVTASGISQAFHKLHHIRRAYCECAQALYNKANKEDMESSSLALFDDYLAMNSGDNVYDMIIENELIHAIDSCKEEEAGRLLELTIDRLEMKSVVGIERNFYLTRLLTAMLSIPGSAGVALSDVFDSEQYNILNRITQIYGKQEAVKTIGQEIICPIIRKLSEKRQEGEKSEILKQVMKLLKDSKGNITLNECADRLCYHPNYLSKVLKREKGITYTDMANEEKLKQAKYMLLTTEHSVAEISEKLQYNNVQNFIRFFKNHVGFTPAAFRKEHHR</sequence>
<evidence type="ECO:0000256" key="1">
    <source>
        <dbReference type="ARBA" id="ARBA00023015"/>
    </source>
</evidence>
<dbReference type="Proteomes" id="UP000464314">
    <property type="component" value="Chromosome"/>
</dbReference>
<proteinExistence type="predicted"/>
<keyword evidence="7" id="KW-1185">Reference proteome</keyword>
<dbReference type="InterPro" id="IPR018062">
    <property type="entry name" value="HTH_AraC-typ_CS"/>
</dbReference>
<evidence type="ECO:0000256" key="4">
    <source>
        <dbReference type="SAM" id="Phobius"/>
    </source>
</evidence>
<evidence type="ECO:0000313" key="7">
    <source>
        <dbReference type="Proteomes" id="UP000464314"/>
    </source>
</evidence>
<reference evidence="6 7" key="1">
    <citation type="submission" date="2020-01" db="EMBL/GenBank/DDBJ databases">
        <title>Genome analysis of Anaerocolumna sp. CBA3638.</title>
        <authorList>
            <person name="Kim J."/>
            <person name="Roh S.W."/>
        </authorList>
    </citation>
    <scope>NUCLEOTIDE SEQUENCE [LARGE SCALE GENOMIC DNA]</scope>
    <source>
        <strain evidence="6 7">CBA3638</strain>
    </source>
</reference>
<evidence type="ECO:0000256" key="2">
    <source>
        <dbReference type="ARBA" id="ARBA00023125"/>
    </source>
</evidence>
<dbReference type="Pfam" id="PF12833">
    <property type="entry name" value="HTH_18"/>
    <property type="match status" value="1"/>
</dbReference>
<keyword evidence="3" id="KW-0804">Transcription</keyword>
<dbReference type="AlphaFoldDB" id="A0A6P1THB5"/>
<dbReference type="InterPro" id="IPR018060">
    <property type="entry name" value="HTH_AraC"/>
</dbReference>
<dbReference type="SMART" id="SM00342">
    <property type="entry name" value="HTH_ARAC"/>
    <property type="match status" value="1"/>
</dbReference>
<name>A0A6P1THB5_9FIRM</name>
<dbReference type="PROSITE" id="PS01124">
    <property type="entry name" value="HTH_ARAC_FAMILY_2"/>
    <property type="match status" value="1"/>
</dbReference>
<evidence type="ECO:0000313" key="6">
    <source>
        <dbReference type="EMBL" id="QHQ59421.1"/>
    </source>
</evidence>
<feature type="domain" description="HTH araC/xylS-type" evidence="5">
    <location>
        <begin position="631"/>
        <end position="732"/>
    </location>
</feature>
<keyword evidence="2" id="KW-0238">DNA-binding</keyword>
<evidence type="ECO:0000256" key="3">
    <source>
        <dbReference type="ARBA" id="ARBA00023163"/>
    </source>
</evidence>